<evidence type="ECO:0000259" key="5">
    <source>
        <dbReference type="SMART" id="SM00822"/>
    </source>
</evidence>
<keyword evidence="3" id="KW-0560">Oxidoreductase</keyword>
<keyword evidence="2" id="KW-0521">NADP</keyword>
<evidence type="ECO:0000256" key="3">
    <source>
        <dbReference type="ARBA" id="ARBA00023002"/>
    </source>
</evidence>
<dbReference type="InterPro" id="IPR057326">
    <property type="entry name" value="KR_dom"/>
</dbReference>
<dbReference type="InterPro" id="IPR002347">
    <property type="entry name" value="SDR_fam"/>
</dbReference>
<dbReference type="AlphaFoldDB" id="M3D7K0"/>
<dbReference type="PANTHER" id="PTHR24322:SF736">
    <property type="entry name" value="RETINOL DEHYDROGENASE 10"/>
    <property type="match status" value="1"/>
</dbReference>
<dbReference type="InterPro" id="IPR036291">
    <property type="entry name" value="NAD(P)-bd_dom_sf"/>
</dbReference>
<dbReference type="eggNOG" id="KOG1201">
    <property type="taxonomic scope" value="Eukaryota"/>
</dbReference>
<proteinExistence type="inferred from homology"/>
<feature type="non-terminal residue" evidence="6">
    <location>
        <position position="366"/>
    </location>
</feature>
<dbReference type="Pfam" id="PF00106">
    <property type="entry name" value="adh_short"/>
    <property type="match status" value="1"/>
</dbReference>
<evidence type="ECO:0000256" key="4">
    <source>
        <dbReference type="RuleBase" id="RU000363"/>
    </source>
</evidence>
<dbReference type="PROSITE" id="PS00061">
    <property type="entry name" value="ADH_SHORT"/>
    <property type="match status" value="1"/>
</dbReference>
<evidence type="ECO:0000256" key="1">
    <source>
        <dbReference type="ARBA" id="ARBA00006484"/>
    </source>
</evidence>
<dbReference type="GeneID" id="27907437"/>
<dbReference type="Gene3D" id="3.40.50.720">
    <property type="entry name" value="NAD(P)-binding Rossmann-like Domain"/>
    <property type="match status" value="1"/>
</dbReference>
<dbReference type="PANTHER" id="PTHR24322">
    <property type="entry name" value="PKSB"/>
    <property type="match status" value="1"/>
</dbReference>
<reference evidence="6 7" key="1">
    <citation type="journal article" date="2012" name="PLoS Pathog.">
        <title>Diverse lifestyles and strategies of plant pathogenesis encoded in the genomes of eighteen Dothideomycetes fungi.</title>
        <authorList>
            <person name="Ohm R.A."/>
            <person name="Feau N."/>
            <person name="Henrissat B."/>
            <person name="Schoch C.L."/>
            <person name="Horwitz B.A."/>
            <person name="Barry K.W."/>
            <person name="Condon B.J."/>
            <person name="Copeland A.C."/>
            <person name="Dhillon B."/>
            <person name="Glaser F."/>
            <person name="Hesse C.N."/>
            <person name="Kosti I."/>
            <person name="LaButti K."/>
            <person name="Lindquist E.A."/>
            <person name="Lucas S."/>
            <person name="Salamov A.A."/>
            <person name="Bradshaw R.E."/>
            <person name="Ciuffetti L."/>
            <person name="Hamelin R.C."/>
            <person name="Kema G.H.J."/>
            <person name="Lawrence C."/>
            <person name="Scott J.A."/>
            <person name="Spatafora J.W."/>
            <person name="Turgeon B.G."/>
            <person name="de Wit P.J.G.M."/>
            <person name="Zhong S."/>
            <person name="Goodwin S.B."/>
            <person name="Grigoriev I.V."/>
        </authorList>
    </citation>
    <scope>NUCLEOTIDE SEQUENCE [LARGE SCALE GENOMIC DNA]</scope>
    <source>
        <strain evidence="6 7">SO2202</strain>
    </source>
</reference>
<evidence type="ECO:0000256" key="2">
    <source>
        <dbReference type="ARBA" id="ARBA00022857"/>
    </source>
</evidence>
<dbReference type="InterPro" id="IPR020904">
    <property type="entry name" value="Sc_DH/Rdtase_CS"/>
</dbReference>
<dbReference type="SUPFAM" id="SSF51735">
    <property type="entry name" value="NAD(P)-binding Rossmann-fold domains"/>
    <property type="match status" value="1"/>
</dbReference>
<accession>M3D7K0</accession>
<dbReference type="EMBL" id="KB456262">
    <property type="protein sequence ID" value="EMF14165.1"/>
    <property type="molecule type" value="Genomic_DNA"/>
</dbReference>
<protein>
    <submittedName>
        <fullName evidence="6">NAD(P)-binding protein</fullName>
    </submittedName>
</protein>
<dbReference type="GO" id="GO:0016616">
    <property type="term" value="F:oxidoreductase activity, acting on the CH-OH group of donors, NAD or NADP as acceptor"/>
    <property type="evidence" value="ECO:0007669"/>
    <property type="project" value="TreeGrafter"/>
</dbReference>
<evidence type="ECO:0000313" key="6">
    <source>
        <dbReference type="EMBL" id="EMF14165.1"/>
    </source>
</evidence>
<gene>
    <name evidence="6" type="ORF">SEPMUDRAFT_82156</name>
</gene>
<dbReference type="STRING" id="692275.M3D7K0"/>
<dbReference type="OMA" id="NWYAVLP"/>
<dbReference type="SMART" id="SM00822">
    <property type="entry name" value="PKS_KR"/>
    <property type="match status" value="1"/>
</dbReference>
<comment type="similarity">
    <text evidence="1 4">Belongs to the short-chain dehydrogenases/reductases (SDR) family.</text>
</comment>
<dbReference type="PRINTS" id="PR00080">
    <property type="entry name" value="SDRFAMILY"/>
</dbReference>
<dbReference type="PRINTS" id="PR00081">
    <property type="entry name" value="GDHRDH"/>
</dbReference>
<keyword evidence="7" id="KW-1185">Reference proteome</keyword>
<sequence length="366" mass="40047">MSTPSSPLTIDLLARVLSNSIFHPFIAWLIPLCLRSLQAPYHSFEFRATSFYASIVTLCWILSILNNRIAHGRPRVVDWDEEVVVITGGANGLGRVIAETYGMRGARVAVLDVDGPDQMEGEEGEEGLAGVKFYRCDIGNAEEVVDVAGRIQRDLGTPTILINNAGIVNGKRIWELSAQEVQRNMNVNLLAHFHTIRTFLPGMLTTSQNGGTIVTIASVLGKLGASHLSDYCAAKAGLIAMHTSLRSELASSSSLPSSSTTTSSKTLRHHPQKIRTILVTPGQLSTRLFSTLQTPSNFFGPVVETVELAREIISKIDAGESGEISFPFYARWIEWNCILPRGVQEWMRVVSGIDRAMGLAREKEGK</sequence>
<dbReference type="Proteomes" id="UP000016931">
    <property type="component" value="Unassembled WGS sequence"/>
</dbReference>
<feature type="domain" description="Ketoreductase" evidence="5">
    <location>
        <begin position="82"/>
        <end position="261"/>
    </location>
</feature>
<dbReference type="OrthoDB" id="5840532at2759"/>
<name>M3D7K0_SPHMS</name>
<dbReference type="RefSeq" id="XP_016762286.1">
    <property type="nucleotide sequence ID" value="XM_016910300.1"/>
</dbReference>
<dbReference type="HOGENOM" id="CLU_010194_5_1_1"/>
<evidence type="ECO:0000313" key="7">
    <source>
        <dbReference type="Proteomes" id="UP000016931"/>
    </source>
</evidence>
<organism evidence="6 7">
    <name type="scientific">Sphaerulina musiva (strain SO2202)</name>
    <name type="common">Poplar stem canker fungus</name>
    <name type="synonym">Septoria musiva</name>
    <dbReference type="NCBI Taxonomy" id="692275"/>
    <lineage>
        <taxon>Eukaryota</taxon>
        <taxon>Fungi</taxon>
        <taxon>Dikarya</taxon>
        <taxon>Ascomycota</taxon>
        <taxon>Pezizomycotina</taxon>
        <taxon>Dothideomycetes</taxon>
        <taxon>Dothideomycetidae</taxon>
        <taxon>Mycosphaerellales</taxon>
        <taxon>Mycosphaerellaceae</taxon>
        <taxon>Sphaerulina</taxon>
    </lineage>
</organism>